<gene>
    <name evidence="3" type="ORF">GCM10007147_25490</name>
</gene>
<name>A0A919CHU7_9ACTN</name>
<evidence type="ECO:0000256" key="1">
    <source>
        <dbReference type="SAM" id="MobiDB-lite"/>
    </source>
</evidence>
<keyword evidence="4" id="KW-1185">Reference proteome</keyword>
<dbReference type="EMBL" id="BMXL01000011">
    <property type="protein sequence ID" value="GHD26906.1"/>
    <property type="molecule type" value="Genomic_DNA"/>
</dbReference>
<evidence type="ECO:0000313" key="3">
    <source>
        <dbReference type="EMBL" id="GHD26906.1"/>
    </source>
</evidence>
<organism evidence="3 4">
    <name type="scientific">Nocardiopsis kunsanensis</name>
    <dbReference type="NCBI Taxonomy" id="141693"/>
    <lineage>
        <taxon>Bacteria</taxon>
        <taxon>Bacillati</taxon>
        <taxon>Actinomycetota</taxon>
        <taxon>Actinomycetes</taxon>
        <taxon>Streptosporangiales</taxon>
        <taxon>Nocardiopsidaceae</taxon>
        <taxon>Nocardiopsis</taxon>
    </lineage>
</organism>
<dbReference type="SUPFAM" id="SSF53850">
    <property type="entry name" value="Periplasmic binding protein-like II"/>
    <property type="match status" value="1"/>
</dbReference>
<comment type="caution">
    <text evidence="3">The sequence shown here is derived from an EMBL/GenBank/DDBJ whole genome shotgun (WGS) entry which is preliminary data.</text>
</comment>
<accession>A0A919CHU7</accession>
<dbReference type="Pfam" id="PF03466">
    <property type="entry name" value="LysR_substrate"/>
    <property type="match status" value="1"/>
</dbReference>
<sequence length="242" mass="26219">MGRVDNLNAELSVHDPEELPALLRSRSVDVVVGSALGSRPGTGPAITGRTILDFEMVTVPAPGHPLARRRIDEGCMREHTWPLGPSAKARYGTVPSTLHRFRIPAHRQRVFRSHAAALDRVRQGEGVGLARGFAVSRDLASESLVTPPPSRPPARTGDSWTAAPLREDELPGLADEFVRFAVTARATQTMLRGTGVPVGHFRPSVHVTLWSWRPGSAASAAPEDRRYPSTDRPSIKVSSLVL</sequence>
<evidence type="ECO:0000313" key="4">
    <source>
        <dbReference type="Proteomes" id="UP000654947"/>
    </source>
</evidence>
<proteinExistence type="predicted"/>
<dbReference type="AlphaFoldDB" id="A0A919CHU7"/>
<reference evidence="3 4" key="1">
    <citation type="journal article" date="2014" name="Int. J. Syst. Evol. Microbiol.">
        <title>Complete genome sequence of Corynebacterium casei LMG S-19264T (=DSM 44701T), isolated from a smear-ripened cheese.</title>
        <authorList>
            <consortium name="US DOE Joint Genome Institute (JGI-PGF)"/>
            <person name="Walter F."/>
            <person name="Albersmeier A."/>
            <person name="Kalinowski J."/>
            <person name="Ruckert C."/>
        </authorList>
    </citation>
    <scope>NUCLEOTIDE SEQUENCE [LARGE SCALE GENOMIC DNA]</scope>
    <source>
        <strain evidence="3 4">KCTC 19473</strain>
    </source>
</reference>
<feature type="domain" description="LysR substrate-binding" evidence="2">
    <location>
        <begin position="6"/>
        <end position="182"/>
    </location>
</feature>
<feature type="region of interest" description="Disordered" evidence="1">
    <location>
        <begin position="141"/>
        <end position="161"/>
    </location>
</feature>
<dbReference type="InterPro" id="IPR005119">
    <property type="entry name" value="LysR_subst-bd"/>
</dbReference>
<protein>
    <recommendedName>
        <fullName evidence="2">LysR substrate-binding domain-containing protein</fullName>
    </recommendedName>
</protein>
<dbReference type="RefSeq" id="WP_230480042.1">
    <property type="nucleotide sequence ID" value="NZ_BMXL01000011.1"/>
</dbReference>
<dbReference type="Proteomes" id="UP000654947">
    <property type="component" value="Unassembled WGS sequence"/>
</dbReference>
<dbReference type="Gene3D" id="3.40.190.10">
    <property type="entry name" value="Periplasmic binding protein-like II"/>
    <property type="match status" value="2"/>
</dbReference>
<evidence type="ECO:0000259" key="2">
    <source>
        <dbReference type="Pfam" id="PF03466"/>
    </source>
</evidence>